<feature type="chain" id="PRO_5046121647" evidence="1">
    <location>
        <begin position="39"/>
        <end position="138"/>
    </location>
</feature>
<keyword evidence="3" id="KW-1185">Reference proteome</keyword>
<dbReference type="Proteomes" id="UP001549164">
    <property type="component" value="Unassembled WGS sequence"/>
</dbReference>
<gene>
    <name evidence="2" type="ORF">ABID12_002859</name>
</gene>
<evidence type="ECO:0000313" key="2">
    <source>
        <dbReference type="EMBL" id="MET3600908.1"/>
    </source>
</evidence>
<feature type="signal peptide" evidence="1">
    <location>
        <begin position="1"/>
        <end position="38"/>
    </location>
</feature>
<dbReference type="EMBL" id="JBEPLY010000010">
    <property type="protein sequence ID" value="MET3600908.1"/>
    <property type="molecule type" value="Genomic_DNA"/>
</dbReference>
<sequence length="138" mass="14622">MANSADAIVFQGRLAMRRNALIAIMFTTLLAGATTSSANDTMSEDQCLAVVMAMSKLEISMIGKAPLDEATAALADVQPTLPASVTPTVDDLIAVAEEAQEFETGDPQHPMATGAFQTASRSYREALAPYCPSFDLNY</sequence>
<evidence type="ECO:0000256" key="1">
    <source>
        <dbReference type="SAM" id="SignalP"/>
    </source>
</evidence>
<protein>
    <submittedName>
        <fullName evidence="2">Uncharacterized protein</fullName>
    </submittedName>
</protein>
<keyword evidence="1" id="KW-0732">Signal</keyword>
<accession>A0ABV2IDD1</accession>
<reference evidence="2 3" key="1">
    <citation type="submission" date="2024-06" db="EMBL/GenBank/DDBJ databases">
        <title>Genomic Encyclopedia of Type Strains, Phase IV (KMG-IV): sequencing the most valuable type-strain genomes for metagenomic binning, comparative biology and taxonomic classification.</title>
        <authorList>
            <person name="Goeker M."/>
        </authorList>
    </citation>
    <scope>NUCLEOTIDE SEQUENCE [LARGE SCALE GENOMIC DNA]</scope>
    <source>
        <strain evidence="2 3">DSM 28102</strain>
    </source>
</reference>
<comment type="caution">
    <text evidence="2">The sequence shown here is derived from an EMBL/GenBank/DDBJ whole genome shotgun (WGS) entry which is preliminary data.</text>
</comment>
<proteinExistence type="predicted"/>
<evidence type="ECO:0000313" key="3">
    <source>
        <dbReference type="Proteomes" id="UP001549164"/>
    </source>
</evidence>
<dbReference type="RefSeq" id="WP_354434779.1">
    <property type="nucleotide sequence ID" value="NZ_JBEPLY010000010.1"/>
</dbReference>
<name>A0ABV2IDD1_9HYPH</name>
<organism evidence="2 3">
    <name type="scientific">Martelella mangrovi</name>
    <dbReference type="NCBI Taxonomy" id="1397477"/>
    <lineage>
        <taxon>Bacteria</taxon>
        <taxon>Pseudomonadati</taxon>
        <taxon>Pseudomonadota</taxon>
        <taxon>Alphaproteobacteria</taxon>
        <taxon>Hyphomicrobiales</taxon>
        <taxon>Aurantimonadaceae</taxon>
        <taxon>Martelella</taxon>
    </lineage>
</organism>